<keyword evidence="5" id="KW-0418">Kinase</keyword>
<sequence length="1033" mass="116678">MHVLSHHSSNPLEAHPSDPVNRNYKRLMSAATRRNHATASHYVASSEDPLFLGHGAEMREEGPSKLMGPAIAAGRVPARFLAYDLDQAMVSDDELGTPVKGDAVLVTPVKQGNMSAKGKGKRRVIIDSDDEDMEQGDLLQNVVPAQNVTQDEDEEDGDRDAEGEDDDEMGVEEELMYAQDEMDFAANGEEMLETYEDENADFILESDEDEDMHDDTLMMGIHPDDLIEGLSPLSSPQSSRPPSPDEYISIRNRPIEEQEEIEKEISDLCKAVPEIPENYELVDRLGTGTFSSVYKAVDLNYSNWDNRPWLGNHPPDSSAFYQSAGPGYRGWGGRAAKRKVVDEETGEERYEWGVEFSSAGNVVVSKNPPGKVYVALKRIYNTSGPDRIRNELEILETCRSCRHTSQLITAFRNMDQVVIVLPYQRNLDFRVCFIFWLLSFILKPSFFCIQEYFQTLPLEGVKCYLRCLLRALRDIHSRGIIHRDVKPANFLYDPFTGVGTLCDFGLASHMETHAAVGRCFHTGYTEKEPHGRNLALEQPLKDRTKMMQIQAREYSKSLAEKVGYPDNDRRWVDNMLPLNKANRAGTRGFRAPEVLLKCTSQTGAIDVWSTGIILLFFLTGKFPIFQSNDDIEALMEIAVIIGRRNMEKTATLHSRTFSTNIKDVPDEAVPWEEFVKRLNPDITKPNPNTDYRFYPYNSKHRDGRGTKFPLEAHNIVSSPIAAGVELPDLIDDREEVAGDKPRFSPGIEDVKADVKEKAHYTKEQVERHEENMKTAFALLEKLLRPESTKRITPKDALAESFLREKRRVDHVPGNQQDAEEATTDKKDRTPKGSTNPTTANGASSSSKYEWIDDDDYIPIDAAQAHKSGQLDTQHRAVCADLHHPNNMVEVYRKCLCGQTCHDKKPTTQMSWRDHHDRHLNHHAFNGSDGGVDVDDGDGGEGLTRYFQDISPSPVRNGEDLMWEEEYAGVKSREVLGAEDVLVSDLNGVWKEGEDETMWCGRYRRILLYVPNGMGVAVGRRPCEFHTGYCFDEE</sequence>
<dbReference type="InterPro" id="IPR000719">
    <property type="entry name" value="Prot_kinase_dom"/>
</dbReference>
<dbReference type="Gene3D" id="3.30.200.20">
    <property type="entry name" value="Phosphorylase Kinase, domain 1"/>
    <property type="match status" value="2"/>
</dbReference>
<feature type="region of interest" description="Disordered" evidence="7">
    <location>
        <begin position="228"/>
        <end position="247"/>
    </location>
</feature>
<accession>A0A409VIV4</accession>
<evidence type="ECO:0000256" key="1">
    <source>
        <dbReference type="ARBA" id="ARBA00012513"/>
    </source>
</evidence>
<keyword evidence="10" id="KW-1185">Reference proteome</keyword>
<dbReference type="EMBL" id="NHTK01006049">
    <property type="protein sequence ID" value="PPQ66180.1"/>
    <property type="molecule type" value="Genomic_DNA"/>
</dbReference>
<dbReference type="SUPFAM" id="SSF56112">
    <property type="entry name" value="Protein kinase-like (PK-like)"/>
    <property type="match status" value="1"/>
</dbReference>
<name>A0A409VIV4_9AGAR</name>
<dbReference type="OrthoDB" id="10020333at2759"/>
<feature type="compositionally biased region" description="Polar residues" evidence="7">
    <location>
        <begin position="831"/>
        <end position="846"/>
    </location>
</feature>
<protein>
    <recommendedName>
        <fullName evidence="1">non-specific serine/threonine protein kinase</fullName>
        <ecNumber evidence="1">2.7.11.1</ecNumber>
    </recommendedName>
</protein>
<dbReference type="AlphaFoldDB" id="A0A409VIV4"/>
<dbReference type="InterPro" id="IPR011009">
    <property type="entry name" value="Kinase-like_dom_sf"/>
</dbReference>
<dbReference type="PROSITE" id="PS50011">
    <property type="entry name" value="PROTEIN_KINASE_DOM"/>
    <property type="match status" value="1"/>
</dbReference>
<dbReference type="Pfam" id="PF00069">
    <property type="entry name" value="Pkinase"/>
    <property type="match status" value="2"/>
</dbReference>
<organism evidence="9 10">
    <name type="scientific">Panaeolus cyanescens</name>
    <dbReference type="NCBI Taxonomy" id="181874"/>
    <lineage>
        <taxon>Eukaryota</taxon>
        <taxon>Fungi</taxon>
        <taxon>Dikarya</taxon>
        <taxon>Basidiomycota</taxon>
        <taxon>Agaricomycotina</taxon>
        <taxon>Agaricomycetes</taxon>
        <taxon>Agaricomycetidae</taxon>
        <taxon>Agaricales</taxon>
        <taxon>Agaricineae</taxon>
        <taxon>Galeropsidaceae</taxon>
        <taxon>Panaeolus</taxon>
    </lineage>
</organism>
<evidence type="ECO:0000256" key="7">
    <source>
        <dbReference type="SAM" id="MobiDB-lite"/>
    </source>
</evidence>
<keyword evidence="4" id="KW-0547">Nucleotide-binding</keyword>
<dbReference type="InterPro" id="IPR008271">
    <property type="entry name" value="Ser/Thr_kinase_AS"/>
</dbReference>
<feature type="compositionally biased region" description="Acidic residues" evidence="7">
    <location>
        <begin position="150"/>
        <end position="168"/>
    </location>
</feature>
<keyword evidence="2" id="KW-0723">Serine/threonine-protein kinase</keyword>
<evidence type="ECO:0000256" key="5">
    <source>
        <dbReference type="ARBA" id="ARBA00022777"/>
    </source>
</evidence>
<dbReference type="GO" id="GO:0005634">
    <property type="term" value="C:nucleus"/>
    <property type="evidence" value="ECO:0007669"/>
    <property type="project" value="TreeGrafter"/>
</dbReference>
<dbReference type="PANTHER" id="PTHR44167">
    <property type="entry name" value="OVARIAN-SPECIFIC SERINE/THREONINE-PROTEIN KINASE LOK-RELATED"/>
    <property type="match status" value="1"/>
</dbReference>
<dbReference type="Proteomes" id="UP000284842">
    <property type="component" value="Unassembled WGS sequence"/>
</dbReference>
<dbReference type="GO" id="GO:0004674">
    <property type="term" value="F:protein serine/threonine kinase activity"/>
    <property type="evidence" value="ECO:0007669"/>
    <property type="project" value="UniProtKB-KW"/>
</dbReference>
<dbReference type="InParanoid" id="A0A409VIV4"/>
<gene>
    <name evidence="9" type="ORF">CVT24_000157</name>
</gene>
<proteinExistence type="predicted"/>
<dbReference type="Gene3D" id="1.10.510.10">
    <property type="entry name" value="Transferase(Phosphotransferase) domain 1"/>
    <property type="match status" value="1"/>
</dbReference>
<keyword evidence="3" id="KW-0808">Transferase</keyword>
<feature type="region of interest" description="Disordered" evidence="7">
    <location>
        <begin position="1"/>
        <end position="21"/>
    </location>
</feature>
<dbReference type="GO" id="GO:0005524">
    <property type="term" value="F:ATP binding"/>
    <property type="evidence" value="ECO:0007669"/>
    <property type="project" value="UniProtKB-KW"/>
</dbReference>
<keyword evidence="6" id="KW-0067">ATP-binding</keyword>
<reference evidence="9 10" key="1">
    <citation type="journal article" date="2018" name="Evol. Lett.">
        <title>Horizontal gene cluster transfer increased hallucinogenic mushroom diversity.</title>
        <authorList>
            <person name="Reynolds H.T."/>
            <person name="Vijayakumar V."/>
            <person name="Gluck-Thaler E."/>
            <person name="Korotkin H.B."/>
            <person name="Matheny P.B."/>
            <person name="Slot J.C."/>
        </authorList>
    </citation>
    <scope>NUCLEOTIDE SEQUENCE [LARGE SCALE GENOMIC DNA]</scope>
    <source>
        <strain evidence="9 10">2629</strain>
    </source>
</reference>
<feature type="region of interest" description="Disordered" evidence="7">
    <location>
        <begin position="141"/>
        <end position="168"/>
    </location>
</feature>
<comment type="caution">
    <text evidence="9">The sequence shown here is derived from an EMBL/GenBank/DDBJ whole genome shotgun (WGS) entry which is preliminary data.</text>
</comment>
<dbReference type="STRING" id="181874.A0A409VIV4"/>
<evidence type="ECO:0000256" key="6">
    <source>
        <dbReference type="ARBA" id="ARBA00022840"/>
    </source>
</evidence>
<feature type="region of interest" description="Disordered" evidence="7">
    <location>
        <begin position="802"/>
        <end position="846"/>
    </location>
</feature>
<evidence type="ECO:0000313" key="9">
    <source>
        <dbReference type="EMBL" id="PPQ66180.1"/>
    </source>
</evidence>
<feature type="domain" description="Protein kinase" evidence="8">
    <location>
        <begin position="279"/>
        <end position="802"/>
    </location>
</feature>
<dbReference type="SMART" id="SM00220">
    <property type="entry name" value="S_TKc"/>
    <property type="match status" value="1"/>
</dbReference>
<evidence type="ECO:0000313" key="10">
    <source>
        <dbReference type="Proteomes" id="UP000284842"/>
    </source>
</evidence>
<dbReference type="GO" id="GO:0044773">
    <property type="term" value="P:mitotic DNA damage checkpoint signaling"/>
    <property type="evidence" value="ECO:0007669"/>
    <property type="project" value="TreeGrafter"/>
</dbReference>
<evidence type="ECO:0000256" key="3">
    <source>
        <dbReference type="ARBA" id="ARBA00022679"/>
    </source>
</evidence>
<feature type="compositionally biased region" description="Polar residues" evidence="7">
    <location>
        <begin position="1"/>
        <end position="11"/>
    </location>
</feature>
<dbReference type="EC" id="2.7.11.1" evidence="1"/>
<evidence type="ECO:0000256" key="4">
    <source>
        <dbReference type="ARBA" id="ARBA00022741"/>
    </source>
</evidence>
<dbReference type="PANTHER" id="PTHR44167:SF23">
    <property type="entry name" value="CDC7 KINASE, ISOFORM A-RELATED"/>
    <property type="match status" value="1"/>
</dbReference>
<evidence type="ECO:0000256" key="2">
    <source>
        <dbReference type="ARBA" id="ARBA00022527"/>
    </source>
</evidence>
<dbReference type="PROSITE" id="PS00108">
    <property type="entry name" value="PROTEIN_KINASE_ST"/>
    <property type="match status" value="1"/>
</dbReference>
<evidence type="ECO:0000259" key="8">
    <source>
        <dbReference type="PROSITE" id="PS50011"/>
    </source>
</evidence>
<dbReference type="CDD" id="cd14019">
    <property type="entry name" value="STKc_Cdc7"/>
    <property type="match status" value="1"/>
</dbReference>